<protein>
    <submittedName>
        <fullName evidence="1">Uncharacterized protein</fullName>
    </submittedName>
</protein>
<evidence type="ECO:0000313" key="1">
    <source>
        <dbReference type="EMBL" id="MFC3103055.1"/>
    </source>
</evidence>
<gene>
    <name evidence="1" type="ORF">ACFOSU_04045</name>
</gene>
<reference evidence="2" key="1">
    <citation type="journal article" date="2019" name="Int. J. Syst. Evol. Microbiol.">
        <title>The Global Catalogue of Microorganisms (GCM) 10K type strain sequencing project: providing services to taxonomists for standard genome sequencing and annotation.</title>
        <authorList>
            <consortium name="The Broad Institute Genomics Platform"/>
            <consortium name="The Broad Institute Genome Sequencing Center for Infectious Disease"/>
            <person name="Wu L."/>
            <person name="Ma J."/>
        </authorList>
    </citation>
    <scope>NUCLEOTIDE SEQUENCE [LARGE SCALE GENOMIC DNA]</scope>
    <source>
        <strain evidence="2">KCTC 52640</strain>
    </source>
</reference>
<name>A0ABV7EK50_9GAMM</name>
<organism evidence="1 2">
    <name type="scientific">Salinisphaera aquimarina</name>
    <dbReference type="NCBI Taxonomy" id="2094031"/>
    <lineage>
        <taxon>Bacteria</taxon>
        <taxon>Pseudomonadati</taxon>
        <taxon>Pseudomonadota</taxon>
        <taxon>Gammaproteobacteria</taxon>
        <taxon>Salinisphaerales</taxon>
        <taxon>Salinisphaeraceae</taxon>
        <taxon>Salinisphaera</taxon>
    </lineage>
</organism>
<dbReference type="EMBL" id="JBHRSS010000003">
    <property type="protein sequence ID" value="MFC3103055.1"/>
    <property type="molecule type" value="Genomic_DNA"/>
</dbReference>
<comment type="caution">
    <text evidence="1">The sequence shown here is derived from an EMBL/GenBank/DDBJ whole genome shotgun (WGS) entry which is preliminary data.</text>
</comment>
<accession>A0ABV7EK50</accession>
<keyword evidence="2" id="KW-1185">Reference proteome</keyword>
<evidence type="ECO:0000313" key="2">
    <source>
        <dbReference type="Proteomes" id="UP001595462"/>
    </source>
</evidence>
<dbReference type="Proteomes" id="UP001595462">
    <property type="component" value="Unassembled WGS sequence"/>
</dbReference>
<sequence>MGHVPPIYYGLWQRTLYAEPADGEPTFEDRDTRVLWLQAGDWHADLRVSTVRPDFTGVSSLADCGRNQLIWLARQTAFAGITRVEGRFCTWHRLVDLSPGLEKDIGEMRFIDYDTLEECHPRRRYREVWRRVSPRIDTQPVVRLDDTGLPVRLVFGDHAMFITPRDGLVKDHDLLTMPTALTSEQLTQRAALTLSYAERRGEQWLIRLSTWPWMEDRLVPDADS</sequence>
<proteinExistence type="predicted"/>
<dbReference type="RefSeq" id="WP_380686711.1">
    <property type="nucleotide sequence ID" value="NZ_JBHRSS010000003.1"/>
</dbReference>